<feature type="region of interest" description="Disordered" evidence="1">
    <location>
        <begin position="1"/>
        <end position="22"/>
    </location>
</feature>
<dbReference type="PANTHER" id="PTHR30535">
    <property type="entry name" value="VITAMIN B12-BINDING PROTEIN"/>
    <property type="match status" value="1"/>
</dbReference>
<dbReference type="Gene3D" id="3.40.50.1980">
    <property type="entry name" value="Nitrogenase molybdenum iron protein domain"/>
    <property type="match status" value="2"/>
</dbReference>
<name>Q08PM3_STIAD</name>
<dbReference type="Pfam" id="PF01497">
    <property type="entry name" value="Peripla_BP_2"/>
    <property type="match status" value="1"/>
</dbReference>
<evidence type="ECO:0000313" key="4">
    <source>
        <dbReference type="Proteomes" id="UP000032702"/>
    </source>
</evidence>
<dbReference type="PROSITE" id="PS50983">
    <property type="entry name" value="FE_B12_PBP"/>
    <property type="match status" value="1"/>
</dbReference>
<comment type="caution">
    <text evidence="3">The sequence shown here is derived from an EMBL/GenBank/DDBJ whole genome shotgun (WGS) entry which is preliminary data.</text>
</comment>
<dbReference type="SUPFAM" id="SSF53807">
    <property type="entry name" value="Helical backbone' metal receptor"/>
    <property type="match status" value="1"/>
</dbReference>
<evidence type="ECO:0000313" key="3">
    <source>
        <dbReference type="EMBL" id="EAU62436.1"/>
    </source>
</evidence>
<dbReference type="PANTHER" id="PTHR30535:SF4">
    <property type="entry name" value="HEMIN-BINDING PERIPLASMIC PROTEIN HMUT"/>
    <property type="match status" value="1"/>
</dbReference>
<dbReference type="EMBL" id="AAMD01000237">
    <property type="protein sequence ID" value="EAU62436.1"/>
    <property type="molecule type" value="Genomic_DNA"/>
</dbReference>
<dbReference type="InterPro" id="IPR050902">
    <property type="entry name" value="ABC_Transporter_SBP"/>
</dbReference>
<reference evidence="3 4" key="1">
    <citation type="submission" date="2006-04" db="EMBL/GenBank/DDBJ databases">
        <authorList>
            <person name="Nierman W.C."/>
        </authorList>
    </citation>
    <scope>NUCLEOTIDE SEQUENCE [LARGE SCALE GENOMIC DNA]</scope>
    <source>
        <strain evidence="3 4">DW4/3-1</strain>
    </source>
</reference>
<gene>
    <name evidence="3" type="ORF">STIAU_4983</name>
</gene>
<organism evidence="3 4">
    <name type="scientific">Stigmatella aurantiaca (strain DW4/3-1)</name>
    <dbReference type="NCBI Taxonomy" id="378806"/>
    <lineage>
        <taxon>Bacteria</taxon>
        <taxon>Pseudomonadati</taxon>
        <taxon>Myxococcota</taxon>
        <taxon>Myxococcia</taxon>
        <taxon>Myxococcales</taxon>
        <taxon>Cystobacterineae</taxon>
        <taxon>Archangiaceae</taxon>
        <taxon>Stigmatella</taxon>
    </lineage>
</organism>
<dbReference type="AlphaFoldDB" id="Q08PM3"/>
<accession>Q08PM3</accession>
<feature type="domain" description="Fe/B12 periplasmic-binding" evidence="2">
    <location>
        <begin position="74"/>
        <end position="332"/>
    </location>
</feature>
<sequence>MPGAFRPLDNGRSGSDGRAVFTPRKDNLPFSESVMRNCFLALLLMGSAAVSSVAQAGPVKGIDGRTVDVPTPKRVVVLNSSLVEIVFGLGQGQTVVGTDVTATYPPETANIAKVGHPYQPSVEGIISLSPDLVIGAEENLTSTSAEQLRGAKLPVLILENSSKEGISGLLRRIEVLARVFNAEEAGQRMKQDITRQVAELEKKIALAKKKPRVLFLYAHSPGEAFVYGKETGTHALIELAGGQNAADFTTGTKALTAEGMVQASPDAIIMLHRGLEAVSGVHGALNLPGVAVTPAGKNKKILAVDNSVRWIGPRFPAFAEKLFSEIHAAPSR</sequence>
<dbReference type="InterPro" id="IPR002491">
    <property type="entry name" value="ABC_transptr_periplasmic_BD"/>
</dbReference>
<dbReference type="Proteomes" id="UP000032702">
    <property type="component" value="Unassembled WGS sequence"/>
</dbReference>
<proteinExistence type="predicted"/>
<evidence type="ECO:0000256" key="1">
    <source>
        <dbReference type="SAM" id="MobiDB-lite"/>
    </source>
</evidence>
<evidence type="ECO:0000259" key="2">
    <source>
        <dbReference type="PROSITE" id="PS50983"/>
    </source>
</evidence>
<protein>
    <submittedName>
        <fullName evidence="3">Hemin ABC transporter, periplasmic hemin-binding protein</fullName>
    </submittedName>
</protein>